<evidence type="ECO:0000256" key="5">
    <source>
        <dbReference type="ARBA" id="ARBA00022792"/>
    </source>
</evidence>
<evidence type="ECO:0000256" key="1">
    <source>
        <dbReference type="ARBA" id="ARBA00004225"/>
    </source>
</evidence>
<keyword evidence="6 10" id="KW-1133">Transmembrane helix</keyword>
<evidence type="ECO:0000256" key="4">
    <source>
        <dbReference type="ARBA" id="ARBA00022737"/>
    </source>
</evidence>
<proteinExistence type="inferred from homology"/>
<feature type="repeat" description="Solcar" evidence="11">
    <location>
        <begin position="6"/>
        <end position="100"/>
    </location>
</feature>
<keyword evidence="8 10" id="KW-0472">Membrane</keyword>
<gene>
    <name evidence="12" type="ORF">BB559_003895</name>
</gene>
<keyword evidence="7 10" id="KW-0496">Mitochondrion</keyword>
<dbReference type="InterPro" id="IPR023395">
    <property type="entry name" value="MCP_dom_sf"/>
</dbReference>
<dbReference type="GO" id="GO:1904983">
    <property type="term" value="P:glycine import into mitochondrion"/>
    <property type="evidence" value="ECO:0007669"/>
    <property type="project" value="UniProtKB-UniRule"/>
</dbReference>
<dbReference type="InterPro" id="IPR018108">
    <property type="entry name" value="MCP_transmembrane"/>
</dbReference>
<evidence type="ECO:0000256" key="2">
    <source>
        <dbReference type="ARBA" id="ARBA00022448"/>
    </source>
</evidence>
<dbReference type="InterPro" id="IPR030847">
    <property type="entry name" value="Hem25/SLC25A38"/>
</dbReference>
<dbReference type="AlphaFoldDB" id="A0A2T9YI28"/>
<dbReference type="PRINTS" id="PR00926">
    <property type="entry name" value="MITOCARRIER"/>
</dbReference>
<feature type="repeat" description="Solcar" evidence="11">
    <location>
        <begin position="214"/>
        <end position="298"/>
    </location>
</feature>
<keyword evidence="13" id="KW-1185">Reference proteome</keyword>
<accession>A0A2T9YI28</accession>
<keyword evidence="3 10" id="KW-0812">Transmembrane</keyword>
<evidence type="ECO:0000313" key="13">
    <source>
        <dbReference type="Proteomes" id="UP000245699"/>
    </source>
</evidence>
<evidence type="ECO:0000256" key="10">
    <source>
        <dbReference type="HAMAP-Rule" id="MF_03064"/>
    </source>
</evidence>
<dbReference type="Pfam" id="PF00153">
    <property type="entry name" value="Mito_carr"/>
    <property type="match status" value="3"/>
</dbReference>
<feature type="repeat" description="Solcar" evidence="11">
    <location>
        <begin position="117"/>
        <end position="201"/>
    </location>
</feature>
<evidence type="ECO:0000313" key="12">
    <source>
        <dbReference type="EMBL" id="PVU91987.1"/>
    </source>
</evidence>
<dbReference type="GO" id="GO:0005743">
    <property type="term" value="C:mitochondrial inner membrane"/>
    <property type="evidence" value="ECO:0007669"/>
    <property type="project" value="UniProtKB-SubCell"/>
</dbReference>
<dbReference type="HAMAP" id="MF_03064">
    <property type="entry name" value="SLC25A38"/>
    <property type="match status" value="1"/>
</dbReference>
<evidence type="ECO:0000256" key="11">
    <source>
        <dbReference type="PROSITE-ProRule" id="PRU00282"/>
    </source>
</evidence>
<dbReference type="Gene3D" id="1.50.40.10">
    <property type="entry name" value="Mitochondrial carrier domain"/>
    <property type="match status" value="1"/>
</dbReference>
<dbReference type="EMBL" id="MBFT01000389">
    <property type="protein sequence ID" value="PVU91987.1"/>
    <property type="molecule type" value="Genomic_DNA"/>
</dbReference>
<evidence type="ECO:0000256" key="8">
    <source>
        <dbReference type="ARBA" id="ARBA00023136"/>
    </source>
</evidence>
<evidence type="ECO:0000256" key="7">
    <source>
        <dbReference type="ARBA" id="ARBA00023128"/>
    </source>
</evidence>
<dbReference type="PROSITE" id="PS50920">
    <property type="entry name" value="SOLCAR"/>
    <property type="match status" value="3"/>
</dbReference>
<comment type="function">
    <text evidence="10">Mitochondrial glycine transporter that imports glycine into the mitochondrial matrix. Plays an important role in providing glycine for the first enzymatic step in heme biosynthesis, the condensation of glycine with succinyl-CoA to produce 5-aminolevulinate (ALA) in the miochondrial matrix.</text>
</comment>
<evidence type="ECO:0000256" key="3">
    <source>
        <dbReference type="ARBA" id="ARBA00022692"/>
    </source>
</evidence>
<comment type="catalytic activity">
    <reaction evidence="9 10">
        <text>glycine(in) = glycine(out)</text>
        <dbReference type="Rhea" id="RHEA:70715"/>
        <dbReference type="ChEBI" id="CHEBI:57305"/>
    </reaction>
</comment>
<comment type="caution">
    <text evidence="12">The sequence shown here is derived from an EMBL/GenBank/DDBJ whole genome shotgun (WGS) entry which is preliminary data.</text>
</comment>
<dbReference type="GO" id="GO:0015187">
    <property type="term" value="F:glycine transmembrane transporter activity"/>
    <property type="evidence" value="ECO:0007669"/>
    <property type="project" value="UniProtKB-UniRule"/>
</dbReference>
<dbReference type="SUPFAM" id="SSF103506">
    <property type="entry name" value="Mitochondrial carrier"/>
    <property type="match status" value="1"/>
</dbReference>
<dbReference type="OrthoDB" id="1924968at2759"/>
<protein>
    <recommendedName>
        <fullName evidence="10">Mitochondrial glycine transporter</fullName>
    </recommendedName>
    <alternativeName>
        <fullName evidence="10">Solute carrier family 25 member 38 homolog</fullName>
    </alternativeName>
</protein>
<evidence type="ECO:0000256" key="9">
    <source>
        <dbReference type="ARBA" id="ARBA00034060"/>
    </source>
</evidence>
<keyword evidence="4 10" id="KW-0677">Repeat</keyword>
<dbReference type="PANTHER" id="PTHR46181:SF3">
    <property type="entry name" value="MITOCHONDRIAL GLYCINE TRANSPORTER"/>
    <property type="match status" value="1"/>
</dbReference>
<reference evidence="12 13" key="1">
    <citation type="journal article" date="2018" name="MBio">
        <title>Comparative Genomics Reveals the Core Gene Toolbox for the Fungus-Insect Symbiosis.</title>
        <authorList>
            <person name="Wang Y."/>
            <person name="Stata M."/>
            <person name="Wang W."/>
            <person name="Stajich J.E."/>
            <person name="White M.M."/>
            <person name="Moncalvo J.M."/>
        </authorList>
    </citation>
    <scope>NUCLEOTIDE SEQUENCE [LARGE SCALE GENOMIC DNA]</scope>
    <source>
        <strain evidence="12 13">AUS-77-4</strain>
    </source>
</reference>
<dbReference type="InterPro" id="IPR002067">
    <property type="entry name" value="MCP"/>
</dbReference>
<comment type="subcellular location">
    <subcellularLocation>
        <location evidence="10">Mitochondrion inner membrane</location>
        <topology evidence="10">Multi-pass membrane protein</topology>
    </subcellularLocation>
    <subcellularLocation>
        <location evidence="1">Mitochondrion membrane</location>
        <topology evidence="1">Multi-pass membrane protein</topology>
    </subcellularLocation>
</comment>
<keyword evidence="2 10" id="KW-0813">Transport</keyword>
<organism evidence="12 13">
    <name type="scientific">Furculomyces boomerangus</name>
    <dbReference type="NCBI Taxonomy" id="61424"/>
    <lineage>
        <taxon>Eukaryota</taxon>
        <taxon>Fungi</taxon>
        <taxon>Fungi incertae sedis</taxon>
        <taxon>Zoopagomycota</taxon>
        <taxon>Kickxellomycotina</taxon>
        <taxon>Harpellomycetes</taxon>
        <taxon>Harpellales</taxon>
        <taxon>Harpellaceae</taxon>
        <taxon>Furculomyces</taxon>
    </lineage>
</organism>
<name>A0A2T9YI28_9FUNG</name>
<dbReference type="PANTHER" id="PTHR46181">
    <property type="entry name" value="MITOCHONDRIAL GLYCINE TRANSPORTER"/>
    <property type="match status" value="1"/>
</dbReference>
<dbReference type="Proteomes" id="UP000245699">
    <property type="component" value="Unassembled WGS sequence"/>
</dbReference>
<comment type="similarity">
    <text evidence="10">Belongs to the mitochondrial carrier (TC 2.A.29) family. SLC25A38 subfamily.</text>
</comment>
<keyword evidence="5 10" id="KW-0999">Mitochondrion inner membrane</keyword>
<sequence length="302" mass="33597">MKENKSNSLIHLGAGAMSGVSSVVFLQPFDLLKTRVQQETMNPKLVNPLKLNKSIIGNTIKTVYNERGIPGFWRGTVPTLIRNVPGSSLYFYFLHMSRTMLESASRNFGKNGNNSLQTNSINVLSGIISRASAGFILMPATVIKVKYESSYYQFSGILPAVKDVFKTRGIRGFFEGAVPTAIRDAPYAGLYFAIYESCKKAESGLAVKYNIQVHHSLITATSGMIGGVTASYITQPFDMVKTRMQIRPVDYYGFIQSFKKIFAEEGVYGFFKGISLRVMRKGIQAAVTFSFYEWAIEANKEK</sequence>
<dbReference type="STRING" id="61424.A0A2T9YI28"/>
<evidence type="ECO:0000256" key="6">
    <source>
        <dbReference type="ARBA" id="ARBA00022989"/>
    </source>
</evidence>